<comment type="pathway">
    <text evidence="3">Carbohydrate degradation; pentose phosphate pathway; D-ribose 5-phosphate from D-ribulose 5-phosphate (non-oxidative stage): step 1/1.</text>
</comment>
<dbReference type="PANTHER" id="PTHR11934">
    <property type="entry name" value="RIBOSE-5-PHOSPHATE ISOMERASE"/>
    <property type="match status" value="1"/>
</dbReference>
<protein>
    <recommendedName>
        <fullName evidence="3">Ribose-5-phosphate isomerase A</fullName>
        <ecNumber evidence="3">5.3.1.6</ecNumber>
    </recommendedName>
    <alternativeName>
        <fullName evidence="3">Phosphoriboisomerase A</fullName>
        <shortName evidence="3">PRI</shortName>
    </alternativeName>
</protein>
<dbReference type="AlphaFoldDB" id="A0A0D4CM73"/>
<dbReference type="EMBL" id="CP011013">
    <property type="protein sequence ID" value="AJT51198.1"/>
    <property type="molecule type" value="Genomic_DNA"/>
</dbReference>
<comment type="catalytic activity">
    <reaction evidence="1 3">
        <text>aldehydo-D-ribose 5-phosphate = D-ribulose 5-phosphate</text>
        <dbReference type="Rhea" id="RHEA:14657"/>
        <dbReference type="ChEBI" id="CHEBI:58121"/>
        <dbReference type="ChEBI" id="CHEBI:58273"/>
        <dbReference type="EC" id="5.3.1.6"/>
    </reaction>
</comment>
<dbReference type="KEGG" id="lmu:LBLM1_09640"/>
<dbReference type="InterPro" id="IPR020672">
    <property type="entry name" value="Ribose5P_isomerase_typA_subgr"/>
</dbReference>
<dbReference type="FunFam" id="3.40.50.1360:FF:000001">
    <property type="entry name" value="Ribose-5-phosphate isomerase A"/>
    <property type="match status" value="1"/>
</dbReference>
<dbReference type="EC" id="5.3.1.6" evidence="3"/>
<dbReference type="UniPathway" id="UPA00115">
    <property type="reaction ID" value="UER00412"/>
</dbReference>
<proteinExistence type="inferred from homology"/>
<accession>A0A0D4CM73</accession>
<dbReference type="InterPro" id="IPR037171">
    <property type="entry name" value="NagB/RpiA_transferase-like"/>
</dbReference>
<reference evidence="4 5" key="1">
    <citation type="journal article" date="2012" name="J. Bacteriol.">
        <title>Genome sequence of Lactobacillus mucosae LM1, isolated from piglet feces.</title>
        <authorList>
            <person name="Lee J.H."/>
            <person name="Valeriano V.D."/>
            <person name="Shin Y.R."/>
            <person name="Chae J.P."/>
            <person name="Kim G.B."/>
            <person name="Ham J.S."/>
            <person name="Chun J."/>
            <person name="Kang D.K."/>
        </authorList>
    </citation>
    <scope>NUCLEOTIDE SEQUENCE [LARGE SCALE GENOMIC DNA]</scope>
    <source>
        <strain evidence="4 5">LM1</strain>
    </source>
</reference>
<dbReference type="CDD" id="cd01398">
    <property type="entry name" value="RPI_A"/>
    <property type="match status" value="1"/>
</dbReference>
<dbReference type="GO" id="GO:0005829">
    <property type="term" value="C:cytosol"/>
    <property type="evidence" value="ECO:0007669"/>
    <property type="project" value="TreeGrafter"/>
</dbReference>
<dbReference type="InterPro" id="IPR004788">
    <property type="entry name" value="Ribose5P_isomerase_type_A"/>
</dbReference>
<dbReference type="NCBIfam" id="TIGR00021">
    <property type="entry name" value="rpiA"/>
    <property type="match status" value="1"/>
</dbReference>
<evidence type="ECO:0000256" key="1">
    <source>
        <dbReference type="ARBA" id="ARBA00001713"/>
    </source>
</evidence>
<evidence type="ECO:0000256" key="2">
    <source>
        <dbReference type="ARBA" id="ARBA00023235"/>
    </source>
</evidence>
<organism evidence="4 5">
    <name type="scientific">Limosilactobacillus mucosae LM1</name>
    <dbReference type="NCBI Taxonomy" id="1130798"/>
    <lineage>
        <taxon>Bacteria</taxon>
        <taxon>Bacillati</taxon>
        <taxon>Bacillota</taxon>
        <taxon>Bacilli</taxon>
        <taxon>Lactobacillales</taxon>
        <taxon>Lactobacillaceae</taxon>
        <taxon>Limosilactobacillus</taxon>
    </lineage>
</organism>
<dbReference type="RefSeq" id="WP_006500503.1">
    <property type="nucleotide sequence ID" value="NZ_CP011013.1"/>
</dbReference>
<dbReference type="NCBIfam" id="NF001924">
    <property type="entry name" value="PRK00702.1"/>
    <property type="match status" value="1"/>
</dbReference>
<feature type="active site" description="Proton acceptor" evidence="3">
    <location>
        <position position="106"/>
    </location>
</feature>
<dbReference type="SUPFAM" id="SSF100950">
    <property type="entry name" value="NagB/RpiA/CoA transferase-like"/>
    <property type="match status" value="1"/>
</dbReference>
<dbReference type="SUPFAM" id="SSF75445">
    <property type="entry name" value="D-ribose-5-phosphate isomerase (RpiA), lid domain"/>
    <property type="match status" value="1"/>
</dbReference>
<feature type="binding site" evidence="3">
    <location>
        <position position="124"/>
    </location>
    <ligand>
        <name>substrate</name>
    </ligand>
</feature>
<evidence type="ECO:0000313" key="5">
    <source>
        <dbReference type="Proteomes" id="UP000003645"/>
    </source>
</evidence>
<comment type="subunit">
    <text evidence="3">Homodimer.</text>
</comment>
<dbReference type="PANTHER" id="PTHR11934:SF0">
    <property type="entry name" value="RIBOSE-5-PHOSPHATE ISOMERASE"/>
    <property type="match status" value="1"/>
</dbReference>
<dbReference type="Gene3D" id="3.40.50.1360">
    <property type="match status" value="1"/>
</dbReference>
<dbReference type="HOGENOM" id="CLU_056590_1_0_9"/>
<keyword evidence="5" id="KW-1185">Reference proteome</keyword>
<dbReference type="Pfam" id="PF06026">
    <property type="entry name" value="Rib_5-P_isom_A"/>
    <property type="match status" value="1"/>
</dbReference>
<dbReference type="OrthoDB" id="5870696at2"/>
<feature type="binding site" evidence="3">
    <location>
        <begin position="84"/>
        <end position="87"/>
    </location>
    <ligand>
        <name>substrate</name>
    </ligand>
</feature>
<comment type="function">
    <text evidence="3">Catalyzes the reversible conversion of ribose-5-phosphate to ribulose 5-phosphate.</text>
</comment>
<comment type="similarity">
    <text evidence="3">Belongs to the ribose 5-phosphate isomerase family.</text>
</comment>
<dbReference type="Gene3D" id="3.30.70.260">
    <property type="match status" value="1"/>
</dbReference>
<keyword evidence="2 3" id="KW-0413">Isomerase</keyword>
<feature type="binding site" evidence="3">
    <location>
        <begin position="28"/>
        <end position="31"/>
    </location>
    <ligand>
        <name>substrate</name>
    </ligand>
</feature>
<dbReference type="GO" id="GO:0009052">
    <property type="term" value="P:pentose-phosphate shunt, non-oxidative branch"/>
    <property type="evidence" value="ECO:0007669"/>
    <property type="project" value="UniProtKB-UniRule"/>
</dbReference>
<evidence type="ECO:0000313" key="4">
    <source>
        <dbReference type="EMBL" id="AJT51198.1"/>
    </source>
</evidence>
<dbReference type="Proteomes" id="UP000003645">
    <property type="component" value="Chromosome"/>
</dbReference>
<dbReference type="GO" id="GO:0006014">
    <property type="term" value="P:D-ribose metabolic process"/>
    <property type="evidence" value="ECO:0007669"/>
    <property type="project" value="TreeGrafter"/>
</dbReference>
<name>A0A0D4CM73_LIMMU</name>
<feature type="binding site" evidence="3">
    <location>
        <begin position="97"/>
        <end position="100"/>
    </location>
    <ligand>
        <name>substrate</name>
    </ligand>
</feature>
<gene>
    <name evidence="3" type="primary">rpiA</name>
    <name evidence="4" type="ORF">LBLM1_09640</name>
</gene>
<dbReference type="HAMAP" id="MF_00170">
    <property type="entry name" value="Rib_5P_isom_A"/>
    <property type="match status" value="1"/>
</dbReference>
<dbReference type="GO" id="GO:0004751">
    <property type="term" value="F:ribose-5-phosphate isomerase activity"/>
    <property type="evidence" value="ECO:0007669"/>
    <property type="project" value="UniProtKB-UniRule"/>
</dbReference>
<sequence>MDQNELKSLVGRAAVEYIKDGMIVGLGTGSTVRYMVDALGERVKNEGLNIIGVTTSNRTTKQAQSLGITIKDIDEVDHIDLTIDGADEISDDFQGIKGGGGALLWEKIVADISKHYMWIVDESKMVHQLGTFPLPVEVIPFGAQHVFNKLAAKGYQPTWRMDGDQRYRTDENDYIIDLHLGKIDDPQAMAEELIHMVGVVEHGLFLNRVNDVIVGRQNGPEILHAR</sequence>
<dbReference type="STRING" id="1130798.LBLM1_09640"/>
<evidence type="ECO:0000256" key="3">
    <source>
        <dbReference type="HAMAP-Rule" id="MF_00170"/>
    </source>
</evidence>